<organism evidence="2 3">
    <name type="scientific">Sphingobium cupriresistens LL01</name>
    <dbReference type="NCBI Taxonomy" id="1420583"/>
    <lineage>
        <taxon>Bacteria</taxon>
        <taxon>Pseudomonadati</taxon>
        <taxon>Pseudomonadota</taxon>
        <taxon>Alphaproteobacteria</taxon>
        <taxon>Sphingomonadales</taxon>
        <taxon>Sphingomonadaceae</taxon>
        <taxon>Sphingobium</taxon>
    </lineage>
</organism>
<dbReference type="InterPro" id="IPR029069">
    <property type="entry name" value="HotDog_dom_sf"/>
</dbReference>
<sequence length="297" mass="32094">MIADRPSLLATMRKPVPNALFDLRATHNSHRFHLPVTMDLCVGMPDRRFLFGGVGLAAAIDAMQRTSGRPVIWATAHYLSFALPGSTVDLDVWIPVAGNQTSQAQVLEHIEDSKIISVVAALGARDSAITDQWVPMPQVAPPGDCPVARNWRAGDDGLQSRFEVRLAHGRYPDGTVNEGRSQDGRVAFWIRSTEGLLADPLLLAVVADYISLAIGNAIGAFAGGNSLDNTIRYARVEPSEWVLCDIRIESVHHGVVHGAMHLFDEGGLLMATASQSLILRHYDSPAEVAARRAAIAP</sequence>
<dbReference type="AlphaFoldDB" id="A0A0J7XQP8"/>
<dbReference type="STRING" id="1420583.V473_20060"/>
<reference evidence="2 3" key="1">
    <citation type="journal article" date="2015" name="G3 (Bethesda)">
        <title>Insights into Ongoing Evolution of the Hexachlorocyclohexane Catabolic Pathway from Comparative Genomics of Ten Sphingomonadaceae Strains.</title>
        <authorList>
            <person name="Pearce S.L."/>
            <person name="Oakeshott J.G."/>
            <person name="Pandey G."/>
        </authorList>
    </citation>
    <scope>NUCLEOTIDE SEQUENCE [LARGE SCALE GENOMIC DNA]</scope>
    <source>
        <strain evidence="2 3">LL01</strain>
    </source>
</reference>
<evidence type="ECO:0000259" key="1">
    <source>
        <dbReference type="Pfam" id="PF20789"/>
    </source>
</evidence>
<gene>
    <name evidence="2" type="ORF">V473_20060</name>
</gene>
<evidence type="ECO:0000313" key="2">
    <source>
        <dbReference type="EMBL" id="KMS53388.1"/>
    </source>
</evidence>
<dbReference type="PATRIC" id="fig|1420583.3.peg.3821"/>
<dbReference type="InterPro" id="IPR042171">
    <property type="entry name" value="Acyl-CoA_hotdog"/>
</dbReference>
<evidence type="ECO:0000313" key="3">
    <source>
        <dbReference type="Proteomes" id="UP000052232"/>
    </source>
</evidence>
<dbReference type="Gene3D" id="2.40.160.210">
    <property type="entry name" value="Acyl-CoA thioesterase, double hotdog domain"/>
    <property type="match status" value="1"/>
</dbReference>
<keyword evidence="3" id="KW-1185">Reference proteome</keyword>
<dbReference type="EMBL" id="JACT01000005">
    <property type="protein sequence ID" value="KMS53388.1"/>
    <property type="molecule type" value="Genomic_DNA"/>
</dbReference>
<name>A0A0J7XQP8_9SPHN</name>
<dbReference type="InterPro" id="IPR049450">
    <property type="entry name" value="ACOT8-like_C"/>
</dbReference>
<dbReference type="Pfam" id="PF20789">
    <property type="entry name" value="4HBT_3C"/>
    <property type="match status" value="1"/>
</dbReference>
<dbReference type="Proteomes" id="UP000052232">
    <property type="component" value="Unassembled WGS sequence"/>
</dbReference>
<proteinExistence type="predicted"/>
<dbReference type="SUPFAM" id="SSF54637">
    <property type="entry name" value="Thioesterase/thiol ester dehydrase-isomerase"/>
    <property type="match status" value="2"/>
</dbReference>
<accession>A0A0J7XQP8</accession>
<feature type="domain" description="Acyl-CoA thioesterase-like C-terminal" evidence="1">
    <location>
        <begin position="142"/>
        <end position="278"/>
    </location>
</feature>
<protein>
    <recommendedName>
        <fullName evidence="1">Acyl-CoA thioesterase-like C-terminal domain-containing protein</fullName>
    </recommendedName>
</protein>
<comment type="caution">
    <text evidence="2">The sequence shown here is derived from an EMBL/GenBank/DDBJ whole genome shotgun (WGS) entry which is preliminary data.</text>
</comment>